<dbReference type="Proteomes" id="UP000014216">
    <property type="component" value="Unassembled WGS sequence"/>
</dbReference>
<keyword evidence="2" id="KW-0521">NADP</keyword>
<accession>S0G893</accession>
<keyword evidence="7" id="KW-1185">Reference proteome</keyword>
<feature type="region of interest" description="Disordered" evidence="4">
    <location>
        <begin position="1"/>
        <end position="21"/>
    </location>
</feature>
<organism evidence="6 7">
    <name type="scientific">Desulfotignum phosphitoxidans DSM 13687</name>
    <dbReference type="NCBI Taxonomy" id="1286635"/>
    <lineage>
        <taxon>Bacteria</taxon>
        <taxon>Pseudomonadati</taxon>
        <taxon>Thermodesulfobacteriota</taxon>
        <taxon>Desulfobacteria</taxon>
        <taxon>Desulfobacterales</taxon>
        <taxon>Desulfobacteraceae</taxon>
        <taxon>Desulfotignum</taxon>
    </lineage>
</organism>
<dbReference type="PROSITE" id="PS00063">
    <property type="entry name" value="ALDOKETO_REDUCTASE_3"/>
    <property type="match status" value="1"/>
</dbReference>
<dbReference type="InterPro" id="IPR018170">
    <property type="entry name" value="Aldo/ket_reductase_CS"/>
</dbReference>
<dbReference type="PANTHER" id="PTHR43827:SF3">
    <property type="entry name" value="NADP-DEPENDENT OXIDOREDUCTASE DOMAIN-CONTAINING PROTEIN"/>
    <property type="match status" value="1"/>
</dbReference>
<dbReference type="PANTHER" id="PTHR43827">
    <property type="entry name" value="2,5-DIKETO-D-GLUCONIC ACID REDUCTASE"/>
    <property type="match status" value="1"/>
</dbReference>
<comment type="similarity">
    <text evidence="1">Belongs to the aldo/keto reductase family.</text>
</comment>
<feature type="domain" description="NADP-dependent oxidoreductase" evidence="5">
    <location>
        <begin position="24"/>
        <end position="89"/>
    </location>
</feature>
<protein>
    <submittedName>
        <fullName evidence="6">Oxidoreductase, aldo/keto reductase family</fullName>
    </submittedName>
</protein>
<evidence type="ECO:0000256" key="3">
    <source>
        <dbReference type="ARBA" id="ARBA00023002"/>
    </source>
</evidence>
<proteinExistence type="inferred from homology"/>
<evidence type="ECO:0000256" key="2">
    <source>
        <dbReference type="ARBA" id="ARBA00022857"/>
    </source>
</evidence>
<gene>
    <name evidence="6" type="ORF">Dpo_1c07770</name>
</gene>
<reference evidence="6 7" key="1">
    <citation type="journal article" date="2013" name="Genome Announc.">
        <title>Draft Genome Sequence of Desulfotignum phosphitoxidans DSM 13687 Strain FiPS-3.</title>
        <authorList>
            <person name="Poehlein A."/>
            <person name="Daniel R."/>
            <person name="Simeonova D.D."/>
        </authorList>
    </citation>
    <scope>NUCLEOTIDE SEQUENCE [LARGE SCALE GENOMIC DNA]</scope>
    <source>
        <strain evidence="6 7">DSM 13687</strain>
    </source>
</reference>
<name>S0G893_9BACT</name>
<dbReference type="InterPro" id="IPR036812">
    <property type="entry name" value="NAD(P)_OxRdtase_dom_sf"/>
</dbReference>
<dbReference type="SUPFAM" id="SSF51430">
    <property type="entry name" value="NAD(P)-linked oxidoreductase"/>
    <property type="match status" value="1"/>
</dbReference>
<dbReference type="EMBL" id="APJX01000001">
    <property type="protein sequence ID" value="EMS81636.1"/>
    <property type="molecule type" value="Genomic_DNA"/>
</dbReference>
<evidence type="ECO:0000259" key="5">
    <source>
        <dbReference type="Pfam" id="PF00248"/>
    </source>
</evidence>
<dbReference type="AlphaFoldDB" id="S0G893"/>
<dbReference type="InterPro" id="IPR023210">
    <property type="entry name" value="NADP_OxRdtase_dom"/>
</dbReference>
<evidence type="ECO:0000313" key="7">
    <source>
        <dbReference type="Proteomes" id="UP000014216"/>
    </source>
</evidence>
<evidence type="ECO:0000256" key="4">
    <source>
        <dbReference type="SAM" id="MobiDB-lite"/>
    </source>
</evidence>
<dbReference type="InterPro" id="IPR020471">
    <property type="entry name" value="AKR"/>
</dbReference>
<keyword evidence="3" id="KW-0560">Oxidoreductase</keyword>
<dbReference type="GO" id="GO:0016616">
    <property type="term" value="F:oxidoreductase activity, acting on the CH-OH group of donors, NAD or NADP as acceptor"/>
    <property type="evidence" value="ECO:0007669"/>
    <property type="project" value="UniProtKB-ARBA"/>
</dbReference>
<evidence type="ECO:0000256" key="1">
    <source>
        <dbReference type="ARBA" id="ARBA00007905"/>
    </source>
</evidence>
<evidence type="ECO:0000313" key="6">
    <source>
        <dbReference type="EMBL" id="EMS81636.1"/>
    </source>
</evidence>
<sequence length="117" mass="13049">MTAYAPLGSGDRPPALKSEDEPSLLQNPIVIETANKNHCTPAQVLIRWAMERGTSVIPKTVNPDRLAENLNALDISLSPEDMQSLASLDQHRRYIRGNFWTAPGSPYTYENLWDEAV</sequence>
<dbReference type="Pfam" id="PF00248">
    <property type="entry name" value="Aldo_ket_red"/>
    <property type="match status" value="1"/>
</dbReference>
<comment type="caution">
    <text evidence="6">The sequence shown here is derived from an EMBL/GenBank/DDBJ whole genome shotgun (WGS) entry which is preliminary data.</text>
</comment>
<dbReference type="Gene3D" id="3.20.20.100">
    <property type="entry name" value="NADP-dependent oxidoreductase domain"/>
    <property type="match status" value="1"/>
</dbReference>